<evidence type="ECO:0000313" key="3">
    <source>
        <dbReference type="Proteomes" id="UP000298493"/>
    </source>
</evidence>
<name>A0A4Z1NRV5_9PEZI</name>
<feature type="compositionally biased region" description="Polar residues" evidence="1">
    <location>
        <begin position="716"/>
        <end position="738"/>
    </location>
</feature>
<feature type="region of interest" description="Disordered" evidence="1">
    <location>
        <begin position="604"/>
        <end position="756"/>
    </location>
</feature>
<comment type="caution">
    <text evidence="2">The sequence shown here is derived from an EMBL/GenBank/DDBJ whole genome shotgun (WGS) entry which is preliminary data.</text>
</comment>
<proteinExistence type="predicted"/>
<dbReference type="EMBL" id="SNSC02000014">
    <property type="protein sequence ID" value="TID18421.1"/>
    <property type="molecule type" value="Genomic_DNA"/>
</dbReference>
<keyword evidence="3" id="KW-1185">Reference proteome</keyword>
<dbReference type="Pfam" id="PF12311">
    <property type="entry name" value="DUF3632"/>
    <property type="match status" value="1"/>
</dbReference>
<gene>
    <name evidence="2" type="ORF">E6O75_ATG06497</name>
</gene>
<feature type="region of interest" description="Disordered" evidence="1">
    <location>
        <begin position="1"/>
        <end position="20"/>
    </location>
</feature>
<reference evidence="2 3" key="1">
    <citation type="submission" date="2019-04" db="EMBL/GenBank/DDBJ databases">
        <title>High contiguity whole genome sequence and gene annotation resource for two Venturia nashicola isolates.</title>
        <authorList>
            <person name="Prokchorchik M."/>
            <person name="Won K."/>
            <person name="Lee Y."/>
            <person name="Choi E.D."/>
            <person name="Segonzac C."/>
            <person name="Sohn K.H."/>
        </authorList>
    </citation>
    <scope>NUCLEOTIDE SEQUENCE [LARGE SCALE GENOMIC DNA]</scope>
    <source>
        <strain evidence="2 3">PRI2</strain>
    </source>
</reference>
<feature type="compositionally biased region" description="Low complexity" evidence="1">
    <location>
        <begin position="8"/>
        <end position="20"/>
    </location>
</feature>
<feature type="compositionally biased region" description="Pro residues" evidence="1">
    <location>
        <begin position="743"/>
        <end position="754"/>
    </location>
</feature>
<evidence type="ECO:0000313" key="2">
    <source>
        <dbReference type="EMBL" id="TID18421.1"/>
    </source>
</evidence>
<evidence type="ECO:0000256" key="1">
    <source>
        <dbReference type="SAM" id="MobiDB-lite"/>
    </source>
</evidence>
<feature type="compositionally biased region" description="Basic and acidic residues" evidence="1">
    <location>
        <begin position="815"/>
        <end position="857"/>
    </location>
</feature>
<organism evidence="2 3">
    <name type="scientific">Venturia nashicola</name>
    <dbReference type="NCBI Taxonomy" id="86259"/>
    <lineage>
        <taxon>Eukaryota</taxon>
        <taxon>Fungi</taxon>
        <taxon>Dikarya</taxon>
        <taxon>Ascomycota</taxon>
        <taxon>Pezizomycotina</taxon>
        <taxon>Dothideomycetes</taxon>
        <taxon>Pleosporomycetidae</taxon>
        <taxon>Venturiales</taxon>
        <taxon>Venturiaceae</taxon>
        <taxon>Venturia</taxon>
    </lineage>
</organism>
<accession>A0A4Z1NRV5</accession>
<feature type="region of interest" description="Disordered" evidence="1">
    <location>
        <begin position="773"/>
        <end position="857"/>
    </location>
</feature>
<dbReference type="InterPro" id="IPR022085">
    <property type="entry name" value="OpdG"/>
</dbReference>
<dbReference type="Proteomes" id="UP000298493">
    <property type="component" value="Unassembled WGS sequence"/>
</dbReference>
<feature type="compositionally biased region" description="Low complexity" evidence="1">
    <location>
        <begin position="794"/>
        <end position="807"/>
    </location>
</feature>
<feature type="compositionally biased region" description="Polar residues" evidence="1">
    <location>
        <begin position="773"/>
        <end position="787"/>
    </location>
</feature>
<sequence length="898" mass="104136">MRRRTDAQQRPLPLSSPSQASQTLIEMERDHRTHVCSPNCPSRCLSLTHGARQREADLNWCCKRTFVKGSVATLNPQSPACHHLRFNLKENGATEFALEAWDILREFIIPSPVRLQVHAYQPDCRLPFKHSTNVDSPLDGARRLLKLLDQEPDDILDRKISSTGPQTHASQIHRLKKEGEIKNAARIARLEKEAALIEEGRIVDCWQRKYRQFWYVVMYMASHAPIGDRTTAVLVEILDRLYALCYNHKISCPGHHKHKAGLDQVYCADKISCQPELDNPFKEEKYLWLWERLPECWNTFEFYAPLFRTAADRHPEKNNQGWVLHSNCIPDEAFAAYAPPTDRWSVDEWIRLNAFLARFVRLRGEDKPFVHEGGKPYMVLWLKGLYTMIEAFEVTQAPDGRIFEHQLEDKLKAVLETMSENERANICKHQLRYWVEAQLKASSQVQLQMDNEVLMAALGAACVWIIHGRLTATYLDKNSRILRKDLFAQIEKGNYPGYMNIRWGRHPYATGNLQIYGLLMDWDARYSNWHSRLNQIIDDHSDNESWLFTLARRASTQIMEDWLEAETEYFVHQPVGTLNSEWERVIGHAVELCRTKRRKEREIGEERELARMNRRNGGRHVPGSAMMPRGFGKNARSGKNKGAGFNQHGGSHLPAGPSNGQSRHQQPDPQPSQHHAPRGNQTGLDPQATLWDNERCRQPWETPRVPPGLGLDHSQQRQPNSGLNLHQVNANQQNQPSFQDAPRVPPGLDPPPPQQQLAFVLGHPEINGYQQTQCNQQNDRSQPQTSYPPRDDFQPPQVRNQNQNQQRLTHPVPAHQDRKQQQREEERLEHERQVEMERRQRERVEKENRKQEQLAEHETRCDSIVRRSVIKKLVTDQVLYDEGNLRNGGLKMRQKDLE</sequence>
<dbReference type="AlphaFoldDB" id="A0A4Z1NRV5"/>
<protein>
    <submittedName>
        <fullName evidence="2">Uncharacterized protein</fullName>
    </submittedName>
</protein>